<gene>
    <name evidence="2" type="ORF">FHU10_4544</name>
</gene>
<dbReference type="InterPro" id="IPR029058">
    <property type="entry name" value="AB_hydrolase_fold"/>
</dbReference>
<feature type="domain" description="AB hydrolase-1" evidence="1">
    <location>
        <begin position="15"/>
        <end position="123"/>
    </location>
</feature>
<evidence type="ECO:0000259" key="1">
    <source>
        <dbReference type="Pfam" id="PF00561"/>
    </source>
</evidence>
<dbReference type="PRINTS" id="PR00412">
    <property type="entry name" value="EPOXHYDRLASE"/>
</dbReference>
<dbReference type="EMBL" id="VISQ01000001">
    <property type="protein sequence ID" value="TVZ71889.1"/>
    <property type="molecule type" value="Genomic_DNA"/>
</dbReference>
<dbReference type="PRINTS" id="PR00111">
    <property type="entry name" value="ABHYDROLASE"/>
</dbReference>
<comment type="caution">
    <text evidence="2">The sequence shown here is derived from an EMBL/GenBank/DDBJ whole genome shotgun (WGS) entry which is preliminary data.</text>
</comment>
<dbReference type="PANTHER" id="PTHR43798:SF29">
    <property type="entry name" value="AB HYDROLASE-1 DOMAIN-CONTAINING PROTEIN"/>
    <property type="match status" value="1"/>
</dbReference>
<sequence>MNNSMTYYDIGSGFPVVFGHSYFFSKNMWEPQIKELSQYYRVIVPDLWAHGDSPSLPAKRKSIEDLADDHYSLITSLGINEFAVVGLSVGGMWGAELAYKYPHAVKALVLMDTDLGSEPDSTKLIYFNNLNVIEQQGKIPPDMCEYLVSLFYTPSANQKLKDELYVFLSTLPAEKLRESIIPLGRIIFGRADRLNILGDISCPSLVMTGEFDIPRPPTEGKRIADLLSCNHLTVPGAAHISNIENSDFVNKQLLRFFRENI</sequence>
<organism evidence="2">
    <name type="scientific">Serratia fonticola</name>
    <dbReference type="NCBI Taxonomy" id="47917"/>
    <lineage>
        <taxon>Bacteria</taxon>
        <taxon>Pseudomonadati</taxon>
        <taxon>Pseudomonadota</taxon>
        <taxon>Gammaproteobacteria</taxon>
        <taxon>Enterobacterales</taxon>
        <taxon>Yersiniaceae</taxon>
        <taxon>Serratia</taxon>
    </lineage>
</organism>
<name>A0A559TBE4_SERFO</name>
<dbReference type="OrthoDB" id="9773293at2"/>
<dbReference type="PANTHER" id="PTHR43798">
    <property type="entry name" value="MONOACYLGLYCEROL LIPASE"/>
    <property type="match status" value="1"/>
</dbReference>
<dbReference type="GO" id="GO:0003824">
    <property type="term" value="F:catalytic activity"/>
    <property type="evidence" value="ECO:0007669"/>
    <property type="project" value="InterPro"/>
</dbReference>
<dbReference type="Pfam" id="PF00561">
    <property type="entry name" value="Abhydrolase_1"/>
    <property type="match status" value="1"/>
</dbReference>
<reference evidence="2" key="2">
    <citation type="submission" date="2019-08" db="EMBL/GenBank/DDBJ databases">
        <title>Investigation of anaerobic lignin degradation for improved lignocellulosic biofuels.</title>
        <authorList>
            <person name="Deangelis K.PhD."/>
        </authorList>
    </citation>
    <scope>NUCLEOTIDE SEQUENCE [LARGE SCALE GENOMIC DNA]</scope>
    <source>
        <strain evidence="2">128R</strain>
    </source>
</reference>
<dbReference type="AlphaFoldDB" id="A0A559TBE4"/>
<evidence type="ECO:0000313" key="2">
    <source>
        <dbReference type="EMBL" id="TVZ71889.1"/>
    </source>
</evidence>
<protein>
    <submittedName>
        <fullName evidence="2">Pimeloyl-ACP methyl ester carboxylesterase</fullName>
    </submittedName>
</protein>
<dbReference type="InterPro" id="IPR000639">
    <property type="entry name" value="Epox_hydrolase-like"/>
</dbReference>
<reference evidence="2" key="1">
    <citation type="submission" date="2019-06" db="EMBL/GenBank/DDBJ databases">
        <authorList>
            <person name="Deangelis K."/>
            <person name="Huntemann M."/>
            <person name="Clum A."/>
            <person name="Pillay M."/>
            <person name="Palaniappan K."/>
            <person name="Varghese N."/>
            <person name="Mikhailova N."/>
            <person name="Stamatis D."/>
            <person name="Reddy T."/>
            <person name="Daum C."/>
            <person name="Shapiro N."/>
            <person name="Ivanova N."/>
            <person name="Kyrpides N."/>
            <person name="Woyke T."/>
        </authorList>
    </citation>
    <scope>NUCLEOTIDE SEQUENCE [LARGE SCALE GENOMIC DNA]</scope>
    <source>
        <strain evidence="2">128R</strain>
    </source>
</reference>
<dbReference type="InterPro" id="IPR000073">
    <property type="entry name" value="AB_hydrolase_1"/>
</dbReference>
<accession>A0A559TBE4</accession>
<dbReference type="SUPFAM" id="SSF53474">
    <property type="entry name" value="alpha/beta-Hydrolases"/>
    <property type="match status" value="1"/>
</dbReference>
<proteinExistence type="predicted"/>
<dbReference type="Gene3D" id="3.40.50.1820">
    <property type="entry name" value="alpha/beta hydrolase"/>
    <property type="match status" value="1"/>
</dbReference>
<dbReference type="InterPro" id="IPR050266">
    <property type="entry name" value="AB_hydrolase_sf"/>
</dbReference>